<dbReference type="Proteomes" id="UP001338582">
    <property type="component" value="Chromosome 5"/>
</dbReference>
<dbReference type="GeneID" id="88175167"/>
<dbReference type="RefSeq" id="XP_062879124.1">
    <property type="nucleotide sequence ID" value="XM_063023054.1"/>
</dbReference>
<reference evidence="2 3" key="1">
    <citation type="submission" date="2023-10" db="EMBL/GenBank/DDBJ databases">
        <title>Draft Genome Sequence of Candida saopaulonensis from a very Premature Infant with Sepsis.</title>
        <authorList>
            <person name="Ning Y."/>
            <person name="Dai R."/>
            <person name="Xiao M."/>
            <person name="Xu Y."/>
            <person name="Yan Q."/>
            <person name="Zhang L."/>
        </authorList>
    </citation>
    <scope>NUCLEOTIDE SEQUENCE [LARGE SCALE GENOMIC DNA]</scope>
    <source>
        <strain evidence="2 3">19XY460</strain>
    </source>
</reference>
<dbReference type="InterPro" id="IPR024500">
    <property type="entry name" value="DUF3074"/>
</dbReference>
<protein>
    <recommendedName>
        <fullName evidence="1">DUF3074 domain-containing protein</fullName>
    </recommendedName>
</protein>
<sequence length="247" mass="28206">MNSTPLKSLEGITSQNLVKEAATLAELVLSWKLAGQFKYDVPQCPDKVVVDIHVKEELNNDYWVARVNEFEEVPNAGVASLWKQLLQYSIGSTESLDTCHTVYEEDYIEEIFKHNLHPYELPEPASGYHCFTYLTELFYKLQWPLKVRRFCNLVHIVKSPDEKRAFVISLAVDPSLIPNASKETHFVDGQFTSVERLEYDGEDLQWLMTTCSDANGMVPGWIAKKALNSAIAKDVPSFMNWALKKKE</sequence>
<dbReference type="Gene3D" id="3.30.530.20">
    <property type="match status" value="1"/>
</dbReference>
<name>A0AAX4HDS3_9ASCO</name>
<evidence type="ECO:0000259" key="1">
    <source>
        <dbReference type="Pfam" id="PF11274"/>
    </source>
</evidence>
<dbReference type="EMBL" id="CP138898">
    <property type="protein sequence ID" value="WPK26744.1"/>
    <property type="molecule type" value="Genomic_DNA"/>
</dbReference>
<accession>A0AAX4HDS3</accession>
<proteinExistence type="predicted"/>
<evidence type="ECO:0000313" key="3">
    <source>
        <dbReference type="Proteomes" id="UP001338582"/>
    </source>
</evidence>
<dbReference type="PANTHER" id="PTHR40370">
    <property type="entry name" value="EXPRESSED PROTEIN"/>
    <property type="match status" value="1"/>
</dbReference>
<dbReference type="KEGG" id="asau:88175167"/>
<gene>
    <name evidence="2" type="ORF">PUMCH_004105</name>
</gene>
<dbReference type="InterPro" id="IPR023393">
    <property type="entry name" value="START-like_dom_sf"/>
</dbReference>
<evidence type="ECO:0000313" key="2">
    <source>
        <dbReference type="EMBL" id="WPK26744.1"/>
    </source>
</evidence>
<dbReference type="SUPFAM" id="SSF55961">
    <property type="entry name" value="Bet v1-like"/>
    <property type="match status" value="1"/>
</dbReference>
<feature type="domain" description="DUF3074" evidence="1">
    <location>
        <begin position="63"/>
        <end position="242"/>
    </location>
</feature>
<dbReference type="AlphaFoldDB" id="A0AAX4HDS3"/>
<dbReference type="PANTHER" id="PTHR40370:SF1">
    <property type="entry name" value="DUF3074 DOMAIN-CONTAINING PROTEIN"/>
    <property type="match status" value="1"/>
</dbReference>
<organism evidence="2 3">
    <name type="scientific">Australozyma saopauloensis</name>
    <dbReference type="NCBI Taxonomy" id="291208"/>
    <lineage>
        <taxon>Eukaryota</taxon>
        <taxon>Fungi</taxon>
        <taxon>Dikarya</taxon>
        <taxon>Ascomycota</taxon>
        <taxon>Saccharomycotina</taxon>
        <taxon>Pichiomycetes</taxon>
        <taxon>Metschnikowiaceae</taxon>
        <taxon>Australozyma</taxon>
    </lineage>
</organism>
<keyword evidence="3" id="KW-1185">Reference proteome</keyword>
<dbReference type="Pfam" id="PF11274">
    <property type="entry name" value="DUF3074"/>
    <property type="match status" value="1"/>
</dbReference>